<proteinExistence type="predicted"/>
<keyword evidence="3" id="KW-1185">Reference proteome</keyword>
<feature type="transmembrane region" description="Helical" evidence="1">
    <location>
        <begin position="359"/>
        <end position="379"/>
    </location>
</feature>
<evidence type="ECO:0008006" key="4">
    <source>
        <dbReference type="Google" id="ProtNLM"/>
    </source>
</evidence>
<feature type="transmembrane region" description="Helical" evidence="1">
    <location>
        <begin position="175"/>
        <end position="196"/>
    </location>
</feature>
<dbReference type="Proteomes" id="UP000250831">
    <property type="component" value="Unassembled WGS sequence"/>
</dbReference>
<comment type="caution">
    <text evidence="2">The sequence shown here is derived from an EMBL/GenBank/DDBJ whole genome shotgun (WGS) entry which is preliminary data.</text>
</comment>
<dbReference type="AlphaFoldDB" id="A0A363NYD4"/>
<dbReference type="EMBL" id="QCXX01000001">
    <property type="protein sequence ID" value="PUV25733.1"/>
    <property type="molecule type" value="Genomic_DNA"/>
</dbReference>
<feature type="transmembrane region" description="Helical" evidence="1">
    <location>
        <begin position="265"/>
        <end position="289"/>
    </location>
</feature>
<organism evidence="2 3">
    <name type="scientific">Sphingobacterium athyrii</name>
    <dbReference type="NCBI Taxonomy" id="2152717"/>
    <lineage>
        <taxon>Bacteria</taxon>
        <taxon>Pseudomonadati</taxon>
        <taxon>Bacteroidota</taxon>
        <taxon>Sphingobacteriia</taxon>
        <taxon>Sphingobacteriales</taxon>
        <taxon>Sphingobacteriaceae</taxon>
        <taxon>Sphingobacterium</taxon>
    </lineage>
</organism>
<feature type="transmembrane region" description="Helical" evidence="1">
    <location>
        <begin position="114"/>
        <end position="135"/>
    </location>
</feature>
<dbReference type="RefSeq" id="WP_108632043.1">
    <property type="nucleotide sequence ID" value="NZ_QCXX01000001.1"/>
</dbReference>
<feature type="transmembrane region" description="Helical" evidence="1">
    <location>
        <begin position="391"/>
        <end position="418"/>
    </location>
</feature>
<evidence type="ECO:0000313" key="2">
    <source>
        <dbReference type="EMBL" id="PUV25733.1"/>
    </source>
</evidence>
<name>A0A363NYD4_9SPHI</name>
<keyword evidence="1" id="KW-0812">Transmembrane</keyword>
<sequence>MDLNQRIKKRIAGLDERSVAILLAITAFLCYTSMYSFRKSFTASAFANESILGIDYKVCMVIIQMLGYLFSKFYGIKFISESKQRNRGRYLLALICISWAGLLAFALFPKPWNVLFLFINGFPLGMVWGLVFSYLEGRRYTEIMGAVMSVSLIFASGFIKTVGRWLMSTFHVNEFWMPFFTGMLFFMPFVLCIWILENAPGPTAQDKQLRTERVAMDAGMRKHFFKVFMPGIMLTIIIYTMLTILRDVRDNFEIEIWQMLHLKGAGIFAKVDGTIALIVLILIGCLIMVKDNLKAFKLIHYMIILGFLTAGISTYLFSMHWIGGLSWMLLVGLGLYMAYIPYNAIFFERMIATYRMKSNIGFVMYMADSVGYLGSFLILMNKEFLPNSVTWGAYFIQLVYLASIIGAILAIFSLVYFVRKKEQMKTKKGDELLQPWQANSGEVQIS</sequence>
<dbReference type="OrthoDB" id="182994at2"/>
<feature type="transmembrane region" description="Helical" evidence="1">
    <location>
        <begin position="90"/>
        <end position="108"/>
    </location>
</feature>
<evidence type="ECO:0000256" key="1">
    <source>
        <dbReference type="SAM" id="Phobius"/>
    </source>
</evidence>
<feature type="transmembrane region" description="Helical" evidence="1">
    <location>
        <begin position="223"/>
        <end position="245"/>
    </location>
</feature>
<protein>
    <recommendedName>
        <fullName evidence="4">MFS transporter</fullName>
    </recommendedName>
</protein>
<accession>A0A363NYD4</accession>
<keyword evidence="1" id="KW-1133">Transmembrane helix</keyword>
<gene>
    <name evidence="2" type="ORF">DCO56_01765</name>
</gene>
<feature type="transmembrane region" description="Helical" evidence="1">
    <location>
        <begin position="327"/>
        <end position="347"/>
    </location>
</feature>
<reference evidence="2 3" key="1">
    <citation type="submission" date="2018-04" db="EMBL/GenBank/DDBJ databases">
        <title>Sphingobacterium sp. M46 Genome.</title>
        <authorList>
            <person name="Cheng J."/>
            <person name="Li Y."/>
        </authorList>
    </citation>
    <scope>NUCLEOTIDE SEQUENCE [LARGE SCALE GENOMIC DNA]</scope>
    <source>
        <strain evidence="2 3">M46</strain>
    </source>
</reference>
<keyword evidence="1" id="KW-0472">Membrane</keyword>
<feature type="transmembrane region" description="Helical" evidence="1">
    <location>
        <begin position="301"/>
        <end position="321"/>
    </location>
</feature>
<feature type="transmembrane region" description="Helical" evidence="1">
    <location>
        <begin position="20"/>
        <end position="38"/>
    </location>
</feature>
<feature type="transmembrane region" description="Helical" evidence="1">
    <location>
        <begin position="142"/>
        <end position="163"/>
    </location>
</feature>
<dbReference type="InterPro" id="IPR043745">
    <property type="entry name" value="DUF5690"/>
</dbReference>
<evidence type="ECO:0000313" key="3">
    <source>
        <dbReference type="Proteomes" id="UP000250831"/>
    </source>
</evidence>
<feature type="transmembrane region" description="Helical" evidence="1">
    <location>
        <begin position="50"/>
        <end position="70"/>
    </location>
</feature>
<dbReference type="Pfam" id="PF18943">
    <property type="entry name" value="DUF5690"/>
    <property type="match status" value="1"/>
</dbReference>